<comment type="caution">
    <text evidence="1">The sequence shown here is derived from an EMBL/GenBank/DDBJ whole genome shotgun (WGS) entry which is preliminary data.</text>
</comment>
<evidence type="ECO:0000313" key="1">
    <source>
        <dbReference type="EMBL" id="MBD2775008.1"/>
    </source>
</evidence>
<reference evidence="1" key="1">
    <citation type="submission" date="2020-09" db="EMBL/GenBank/DDBJ databases">
        <title>Iningainema tapete sp. nov. (Scytonemataceae, Cyanobacteria) from greenhouses in central Florida (USA) produces two types of nodularin with biosynthetic potential for microcystin-LR and anabaenopeptins.</title>
        <authorList>
            <person name="Berthold D.E."/>
            <person name="Lefler F.W."/>
            <person name="Huang I.-S."/>
            <person name="Abdulla H."/>
            <person name="Zimba P.V."/>
            <person name="Laughinghouse H.D. IV."/>
        </authorList>
    </citation>
    <scope>NUCLEOTIDE SEQUENCE</scope>
    <source>
        <strain evidence="1">BLCCT55</strain>
    </source>
</reference>
<organism evidence="1 2">
    <name type="scientific">Iningainema tapete BLCC-T55</name>
    <dbReference type="NCBI Taxonomy" id="2748662"/>
    <lineage>
        <taxon>Bacteria</taxon>
        <taxon>Bacillati</taxon>
        <taxon>Cyanobacteriota</taxon>
        <taxon>Cyanophyceae</taxon>
        <taxon>Nostocales</taxon>
        <taxon>Scytonemataceae</taxon>
        <taxon>Iningainema tapete</taxon>
    </lineage>
</organism>
<accession>A0A8J7BZ21</accession>
<proteinExistence type="predicted"/>
<gene>
    <name evidence="1" type="ORF">ICL16_23815</name>
</gene>
<dbReference type="EMBL" id="JACXAE010000074">
    <property type="protein sequence ID" value="MBD2775008.1"/>
    <property type="molecule type" value="Genomic_DNA"/>
</dbReference>
<evidence type="ECO:0000313" key="2">
    <source>
        <dbReference type="Proteomes" id="UP000629098"/>
    </source>
</evidence>
<dbReference type="Proteomes" id="UP000629098">
    <property type="component" value="Unassembled WGS sequence"/>
</dbReference>
<keyword evidence="2" id="KW-1185">Reference proteome</keyword>
<protein>
    <submittedName>
        <fullName evidence="1">Uncharacterized protein</fullName>
    </submittedName>
</protein>
<sequence>MSPIVFAACPKLFATMLKPKLTLLPTKAPASDPKLAPISPPKSCLVLEL</sequence>
<dbReference type="RefSeq" id="WP_190832825.1">
    <property type="nucleotide sequence ID" value="NZ_CAWPPI010000074.1"/>
</dbReference>
<name>A0A8J7BZ21_9CYAN</name>
<dbReference type="AlphaFoldDB" id="A0A8J7BZ21"/>